<dbReference type="AlphaFoldDB" id="A0AAD8E845"/>
<sequence length="408" mass="45531">MFPIILLAYVVAVKVFKKTTPNGKVTVYLGKRDFIDHLDHVDPIDGVVVVDNDYLKGRKLYGQVTTTYRYGREEDEVMGLKFSKEMVLARDQIVPITTSEKRELTTIQDKLVKKLGPNAFPFTFQFPPLAPSSVTLQPGDDEAGKPLGVEYHIKTFVGEHPEDRSHKRSSVSLAIKKLQYAPPSRGLRLPSSLVTKGFTFSQGKLNLEVTLDKETYYHGERLSANVIISNNSRKSVRNIKVYVVQHCEVTMVNAQYSRHVASLETREGCPITPGASFTKVFYLVPLASSNKDKHGIALDGYLKEDDVNLASSTLVAEGKSPSDAMGIVISYSVRVKLNCGTLGGELVTDVPFKLLHPAPGTIEREKANALKKSKSIDRARYENSRYVSDDEDNIVFEDFARMRLNEPE</sequence>
<dbReference type="PRINTS" id="PR00309">
    <property type="entry name" value="ARRESTIN"/>
</dbReference>
<dbReference type="GO" id="GO:0016028">
    <property type="term" value="C:rhabdomere"/>
    <property type="evidence" value="ECO:0007669"/>
    <property type="project" value="UniProtKB-ARBA"/>
</dbReference>
<evidence type="ECO:0000259" key="3">
    <source>
        <dbReference type="SMART" id="SM01017"/>
    </source>
</evidence>
<dbReference type="SUPFAM" id="SSF81296">
    <property type="entry name" value="E set domains"/>
    <property type="match status" value="2"/>
</dbReference>
<dbReference type="InterPro" id="IPR014752">
    <property type="entry name" value="Arrestin-like_C"/>
</dbReference>
<evidence type="ECO:0000256" key="2">
    <source>
        <dbReference type="ARBA" id="ARBA00022606"/>
    </source>
</evidence>
<dbReference type="InterPro" id="IPR017864">
    <property type="entry name" value="Arrestin_CS"/>
</dbReference>
<dbReference type="GO" id="GO:0005737">
    <property type="term" value="C:cytoplasm"/>
    <property type="evidence" value="ECO:0007669"/>
    <property type="project" value="TreeGrafter"/>
</dbReference>
<dbReference type="FunFam" id="2.60.40.840:FF:000002">
    <property type="entry name" value="Arrestin 3"/>
    <property type="match status" value="1"/>
</dbReference>
<organism evidence="4 5">
    <name type="scientific">Diploptera punctata</name>
    <name type="common">Pacific beetle cockroach</name>
    <dbReference type="NCBI Taxonomy" id="6984"/>
    <lineage>
        <taxon>Eukaryota</taxon>
        <taxon>Metazoa</taxon>
        <taxon>Ecdysozoa</taxon>
        <taxon>Arthropoda</taxon>
        <taxon>Hexapoda</taxon>
        <taxon>Insecta</taxon>
        <taxon>Pterygota</taxon>
        <taxon>Neoptera</taxon>
        <taxon>Polyneoptera</taxon>
        <taxon>Dictyoptera</taxon>
        <taxon>Blattodea</taxon>
        <taxon>Blaberoidea</taxon>
        <taxon>Blaberidae</taxon>
        <taxon>Diplopterinae</taxon>
        <taxon>Diploptera</taxon>
    </lineage>
</organism>
<dbReference type="GO" id="GO:0007608">
    <property type="term" value="P:sensory perception of smell"/>
    <property type="evidence" value="ECO:0007669"/>
    <property type="project" value="UniProtKB-ARBA"/>
</dbReference>
<proteinExistence type="inferred from homology"/>
<protein>
    <recommendedName>
        <fullName evidence="3">Arrestin C-terminal-like domain-containing protein</fullName>
    </recommendedName>
</protein>
<dbReference type="EMBL" id="JASPKZ010008213">
    <property type="protein sequence ID" value="KAJ9580678.1"/>
    <property type="molecule type" value="Genomic_DNA"/>
</dbReference>
<dbReference type="Gene3D" id="2.60.40.840">
    <property type="match status" value="1"/>
</dbReference>
<dbReference type="InterPro" id="IPR014756">
    <property type="entry name" value="Ig_E-set"/>
</dbReference>
<dbReference type="InterPro" id="IPR000698">
    <property type="entry name" value="Arrestin"/>
</dbReference>
<dbReference type="GO" id="GO:0016060">
    <property type="term" value="P:negative regulation of phospholipase C-activating phototransduction signaling pathway"/>
    <property type="evidence" value="ECO:0007669"/>
    <property type="project" value="UniProtKB-ARBA"/>
</dbReference>
<comment type="similarity">
    <text evidence="1">Belongs to the arrestin family.</text>
</comment>
<dbReference type="InterPro" id="IPR011022">
    <property type="entry name" value="Arrestin_C-like"/>
</dbReference>
<reference evidence="4" key="2">
    <citation type="submission" date="2023-05" db="EMBL/GenBank/DDBJ databases">
        <authorList>
            <person name="Fouks B."/>
        </authorList>
    </citation>
    <scope>NUCLEOTIDE SEQUENCE</scope>
    <source>
        <strain evidence="4">Stay&amp;Tobe</strain>
        <tissue evidence="4">Testes</tissue>
    </source>
</reference>
<dbReference type="GO" id="GO:0045494">
    <property type="term" value="P:photoreceptor cell maintenance"/>
    <property type="evidence" value="ECO:0007669"/>
    <property type="project" value="UniProtKB-ARBA"/>
</dbReference>
<dbReference type="GO" id="GO:0001664">
    <property type="term" value="F:G protein-coupled receptor binding"/>
    <property type="evidence" value="ECO:0007669"/>
    <property type="project" value="TreeGrafter"/>
</dbReference>
<comment type="caution">
    <text evidence="4">The sequence shown here is derived from an EMBL/GenBank/DDBJ whole genome shotgun (WGS) entry which is preliminary data.</text>
</comment>
<dbReference type="InterPro" id="IPR014753">
    <property type="entry name" value="Arrestin_N"/>
</dbReference>
<reference evidence="4" key="1">
    <citation type="journal article" date="2023" name="IScience">
        <title>Live-bearing cockroach genome reveals convergent evolutionary mechanisms linked to viviparity in insects and beyond.</title>
        <authorList>
            <person name="Fouks B."/>
            <person name="Harrison M.C."/>
            <person name="Mikhailova A.A."/>
            <person name="Marchal E."/>
            <person name="English S."/>
            <person name="Carruthers M."/>
            <person name="Jennings E.C."/>
            <person name="Chiamaka E.L."/>
            <person name="Frigard R.A."/>
            <person name="Pippel M."/>
            <person name="Attardo G.M."/>
            <person name="Benoit J.B."/>
            <person name="Bornberg-Bauer E."/>
            <person name="Tobe S.S."/>
        </authorList>
    </citation>
    <scope>NUCLEOTIDE SEQUENCE</scope>
    <source>
        <strain evidence="4">Stay&amp;Tobe</strain>
    </source>
</reference>
<dbReference type="InterPro" id="IPR011021">
    <property type="entry name" value="Arrestin-like_N"/>
</dbReference>
<dbReference type="Gene3D" id="2.60.40.640">
    <property type="match status" value="1"/>
</dbReference>
<gene>
    <name evidence="4" type="ORF">L9F63_024145</name>
</gene>
<name>A0AAD8E845_DIPPU</name>
<dbReference type="PROSITE" id="PS00295">
    <property type="entry name" value="ARRESTINS"/>
    <property type="match status" value="1"/>
</dbReference>
<dbReference type="PANTHER" id="PTHR11792">
    <property type="entry name" value="ARRESTIN"/>
    <property type="match status" value="1"/>
</dbReference>
<keyword evidence="5" id="KW-1185">Reference proteome</keyword>
<dbReference type="FunFam" id="2.60.40.640:FF:000020">
    <property type="entry name" value="Arrestin, Arr2"/>
    <property type="match status" value="1"/>
</dbReference>
<dbReference type="GO" id="GO:0007165">
    <property type="term" value="P:signal transduction"/>
    <property type="evidence" value="ECO:0007669"/>
    <property type="project" value="InterPro"/>
</dbReference>
<keyword evidence="2" id="KW-0716">Sensory transduction</keyword>
<evidence type="ECO:0000313" key="4">
    <source>
        <dbReference type="EMBL" id="KAJ9580678.1"/>
    </source>
</evidence>
<accession>A0AAD8E845</accession>
<evidence type="ECO:0000256" key="1">
    <source>
        <dbReference type="ARBA" id="ARBA00005298"/>
    </source>
</evidence>
<dbReference type="Pfam" id="PF00339">
    <property type="entry name" value="Arrestin_N"/>
    <property type="match status" value="1"/>
</dbReference>
<dbReference type="Pfam" id="PF02752">
    <property type="entry name" value="Arrestin_C"/>
    <property type="match status" value="1"/>
</dbReference>
<dbReference type="SMART" id="SM01017">
    <property type="entry name" value="Arrestin_C"/>
    <property type="match status" value="1"/>
</dbReference>
<dbReference type="GO" id="GO:0002031">
    <property type="term" value="P:G protein-coupled receptor internalization"/>
    <property type="evidence" value="ECO:0007669"/>
    <property type="project" value="TreeGrafter"/>
</dbReference>
<evidence type="ECO:0000313" key="5">
    <source>
        <dbReference type="Proteomes" id="UP001233999"/>
    </source>
</evidence>
<dbReference type="PANTHER" id="PTHR11792:SF23">
    <property type="entry name" value="PHOSRESTIN-1"/>
    <property type="match status" value="1"/>
</dbReference>
<feature type="domain" description="Arrestin C-terminal-like" evidence="3">
    <location>
        <begin position="201"/>
        <end position="359"/>
    </location>
</feature>
<dbReference type="Proteomes" id="UP001233999">
    <property type="component" value="Unassembled WGS sequence"/>
</dbReference>